<feature type="transmembrane region" description="Helical" evidence="6">
    <location>
        <begin position="118"/>
        <end position="139"/>
    </location>
</feature>
<dbReference type="Proteomes" id="UP000632454">
    <property type="component" value="Unassembled WGS sequence"/>
</dbReference>
<evidence type="ECO:0000256" key="3">
    <source>
        <dbReference type="ARBA" id="ARBA00022692"/>
    </source>
</evidence>
<dbReference type="InterPro" id="IPR050833">
    <property type="entry name" value="Poly_Biosynth_Transport"/>
</dbReference>
<evidence type="ECO:0000256" key="1">
    <source>
        <dbReference type="ARBA" id="ARBA00004651"/>
    </source>
</evidence>
<dbReference type="RefSeq" id="WP_229704865.1">
    <property type="nucleotide sequence ID" value="NZ_BMCS01000001.1"/>
</dbReference>
<accession>A0ABQ1UA94</accession>
<name>A0ABQ1UA94_9NOCA</name>
<evidence type="ECO:0000256" key="6">
    <source>
        <dbReference type="SAM" id="Phobius"/>
    </source>
</evidence>
<keyword evidence="4 6" id="KW-1133">Transmembrane helix</keyword>
<sequence length="408" mass="40807">MATGQRAGGPRVMSGGSLASSMGQVAVGSMVANVCAYLVHLPASAWLSTSSYGEFAVLLQATLVLGVPALALQAVAAREVVTGRPIGSLLRLGGVTAVAVAILAALAVAPVMTFAHTGFTATAAAMAVAPLLVLISVGQGILQGRGQFHRLAWVIGMVGVVRTVPPLIALAVGGGSADALVATMLGAVVAVVIVGWQTGVRGLGPRSADAPVGRLSPTTVLHASQVQLVLISATSVDLLLARVVLSEHDSGVYALGTVASKVAFWLPQAIGLVLFPRLADAQRSAGALRTGVLVLIGLAGVTTVAALIGGPLVPVVIGDDYRPVAGLLWLFAITGGALAILQVALLAAIARERTRIAVVPWAVVVVEVVVILTAAHTVLGLAAIAASGAVLAATLTVAATMRTASVTR</sequence>
<dbReference type="PANTHER" id="PTHR30250">
    <property type="entry name" value="PST FAMILY PREDICTED COLANIC ACID TRANSPORTER"/>
    <property type="match status" value="1"/>
</dbReference>
<keyword evidence="3 6" id="KW-0812">Transmembrane</keyword>
<organism evidence="7 8">
    <name type="scientific">Williamsia phyllosphaerae</name>
    <dbReference type="NCBI Taxonomy" id="885042"/>
    <lineage>
        <taxon>Bacteria</taxon>
        <taxon>Bacillati</taxon>
        <taxon>Actinomycetota</taxon>
        <taxon>Actinomycetes</taxon>
        <taxon>Mycobacteriales</taxon>
        <taxon>Nocardiaceae</taxon>
        <taxon>Williamsia</taxon>
    </lineage>
</organism>
<evidence type="ECO:0000313" key="8">
    <source>
        <dbReference type="Proteomes" id="UP000632454"/>
    </source>
</evidence>
<feature type="transmembrane region" description="Helical" evidence="6">
    <location>
        <begin position="21"/>
        <end position="43"/>
    </location>
</feature>
<dbReference type="PANTHER" id="PTHR30250:SF11">
    <property type="entry name" value="O-ANTIGEN TRANSPORTER-RELATED"/>
    <property type="match status" value="1"/>
</dbReference>
<proteinExistence type="predicted"/>
<evidence type="ECO:0000313" key="7">
    <source>
        <dbReference type="EMBL" id="GGF13987.1"/>
    </source>
</evidence>
<comment type="caution">
    <text evidence="7">The sequence shown here is derived from an EMBL/GenBank/DDBJ whole genome shotgun (WGS) entry which is preliminary data.</text>
</comment>
<feature type="transmembrane region" description="Helical" evidence="6">
    <location>
        <begin position="151"/>
        <end position="173"/>
    </location>
</feature>
<evidence type="ECO:0000256" key="5">
    <source>
        <dbReference type="ARBA" id="ARBA00023136"/>
    </source>
</evidence>
<gene>
    <name evidence="7" type="ORF">GCM10007298_07470</name>
</gene>
<protein>
    <submittedName>
        <fullName evidence="7">Polysaccharide biosynthesis protein</fullName>
    </submittedName>
</protein>
<feature type="transmembrane region" description="Helical" evidence="6">
    <location>
        <begin position="55"/>
        <end position="77"/>
    </location>
</feature>
<feature type="transmembrane region" description="Helical" evidence="6">
    <location>
        <begin position="179"/>
        <end position="199"/>
    </location>
</feature>
<feature type="transmembrane region" description="Helical" evidence="6">
    <location>
        <begin position="89"/>
        <end position="112"/>
    </location>
</feature>
<keyword evidence="8" id="KW-1185">Reference proteome</keyword>
<evidence type="ECO:0000256" key="4">
    <source>
        <dbReference type="ARBA" id="ARBA00022989"/>
    </source>
</evidence>
<reference evidence="8" key="1">
    <citation type="journal article" date="2019" name="Int. J. Syst. Evol. Microbiol.">
        <title>The Global Catalogue of Microorganisms (GCM) 10K type strain sequencing project: providing services to taxonomists for standard genome sequencing and annotation.</title>
        <authorList>
            <consortium name="The Broad Institute Genomics Platform"/>
            <consortium name="The Broad Institute Genome Sequencing Center for Infectious Disease"/>
            <person name="Wu L."/>
            <person name="Ma J."/>
        </authorList>
    </citation>
    <scope>NUCLEOTIDE SEQUENCE [LARGE SCALE GENOMIC DNA]</scope>
    <source>
        <strain evidence="8">CCM 7855</strain>
    </source>
</reference>
<feature type="transmembrane region" description="Helical" evidence="6">
    <location>
        <begin position="328"/>
        <end position="349"/>
    </location>
</feature>
<keyword evidence="2" id="KW-1003">Cell membrane</keyword>
<comment type="subcellular location">
    <subcellularLocation>
        <location evidence="1">Cell membrane</location>
        <topology evidence="1">Multi-pass membrane protein</topology>
    </subcellularLocation>
</comment>
<evidence type="ECO:0000256" key="2">
    <source>
        <dbReference type="ARBA" id="ARBA00022475"/>
    </source>
</evidence>
<feature type="transmembrane region" description="Helical" evidence="6">
    <location>
        <begin position="381"/>
        <end position="401"/>
    </location>
</feature>
<dbReference type="EMBL" id="BMCS01000001">
    <property type="protein sequence ID" value="GGF13987.1"/>
    <property type="molecule type" value="Genomic_DNA"/>
</dbReference>
<keyword evidence="5 6" id="KW-0472">Membrane</keyword>
<feature type="transmembrane region" description="Helical" evidence="6">
    <location>
        <begin position="287"/>
        <end position="308"/>
    </location>
</feature>
<feature type="transmembrane region" description="Helical" evidence="6">
    <location>
        <begin position="356"/>
        <end position="375"/>
    </location>
</feature>